<gene>
    <name evidence="2" type="ORF">OB919_09865</name>
</gene>
<dbReference type="Proteomes" id="UP001321047">
    <property type="component" value="Unassembled WGS sequence"/>
</dbReference>
<feature type="transmembrane region" description="Helical" evidence="1">
    <location>
        <begin position="117"/>
        <end position="139"/>
    </location>
</feature>
<feature type="transmembrane region" description="Helical" evidence="1">
    <location>
        <begin position="486"/>
        <end position="503"/>
    </location>
</feature>
<evidence type="ECO:0000256" key="1">
    <source>
        <dbReference type="SAM" id="Phobius"/>
    </source>
</evidence>
<dbReference type="RefSeq" id="WP_342808631.1">
    <property type="nucleotide sequence ID" value="NZ_JAOPJZ010000006.1"/>
</dbReference>
<name>A0AAP3E7J9_9EURY</name>
<reference evidence="2 3" key="1">
    <citation type="submission" date="2022-09" db="EMBL/GenBank/DDBJ databases">
        <title>Enrichment on poylsaccharides allowed isolation of novel metabolic and taxonomic groups of Haloarchaea.</title>
        <authorList>
            <person name="Sorokin D.Y."/>
            <person name="Elcheninov A.G."/>
            <person name="Khizhniak T.V."/>
            <person name="Kolganova T.V."/>
            <person name="Kublanov I.V."/>
        </authorList>
    </citation>
    <scope>NUCLEOTIDE SEQUENCE [LARGE SCALE GENOMIC DNA]</scope>
    <source>
        <strain evidence="2 3">AArc-curdl1</strain>
    </source>
</reference>
<accession>A0AAP3E7J9</accession>
<feature type="transmembrane region" description="Helical" evidence="1">
    <location>
        <begin position="159"/>
        <end position="185"/>
    </location>
</feature>
<feature type="transmembrane region" description="Helical" evidence="1">
    <location>
        <begin position="206"/>
        <end position="229"/>
    </location>
</feature>
<sequence>MTAATRDGRLLTLGLLGLLCLSVLWVLGPVHGGILALAGGYAIVAGHRFIMDEGLERQLLGSVLTSLGAVAAVSGISSTSGLEQIVASVFVLAIGGVGFGLSGSISRPARHTRAVRGSALTGVISGVGLVAVFTGYLATLVTVSVTVFGGITATPDNSVVSLLVLSLVTIVLVSFVVSIAESAGLEDLPFVSFGTLYDHVRSASEWAFYVAIVLGFILLSSGNAGIFGATLEVLGPVGTLLGTFLTLGVGHLLVGVVAGGAVLICTGWIGYPIVRGLLEPYPLQSLALAGGGLVALLVALPSAALLGFDPVIATGLVCLTLLGVAILESVGRFGVALVALTTNRLRHLQLVTGCLALFGATVVASQAGLSPIGVFLGIGTTLFIWDVGTTTRELSVFAGNDMHTREPIFVRAAATIPVGLLGVGIATGAMYGLGAVSPPSNRWEALAPVAIALVAFLALVSAIVLETADGRSWFGHAFGWIERNRLVTILGLIAASLGTALVFDGAIGVGASVGLLIGVLLFVLWLFKRVGSTSQFGDLRPPPP</sequence>
<evidence type="ECO:0000313" key="2">
    <source>
        <dbReference type="EMBL" id="MCU4752289.1"/>
    </source>
</evidence>
<dbReference type="AlphaFoldDB" id="A0AAP3E7J9"/>
<dbReference type="EMBL" id="JAOPJZ010000006">
    <property type="protein sequence ID" value="MCU4752289.1"/>
    <property type="molecule type" value="Genomic_DNA"/>
</dbReference>
<keyword evidence="1" id="KW-0472">Membrane</keyword>
<feature type="transmembrane region" description="Helical" evidence="1">
    <location>
        <begin position="249"/>
        <end position="274"/>
    </location>
</feature>
<keyword evidence="3" id="KW-1185">Reference proteome</keyword>
<proteinExistence type="predicted"/>
<feature type="transmembrane region" description="Helical" evidence="1">
    <location>
        <begin position="408"/>
        <end position="433"/>
    </location>
</feature>
<keyword evidence="1" id="KW-0812">Transmembrane</keyword>
<feature type="transmembrane region" description="Helical" evidence="1">
    <location>
        <begin position="10"/>
        <end position="27"/>
    </location>
</feature>
<feature type="transmembrane region" description="Helical" evidence="1">
    <location>
        <begin position="445"/>
        <end position="465"/>
    </location>
</feature>
<organism evidence="2 3">
    <name type="scientific">Natronosalvus hydrolyticus</name>
    <dbReference type="NCBI Taxonomy" id="2979988"/>
    <lineage>
        <taxon>Archaea</taxon>
        <taxon>Methanobacteriati</taxon>
        <taxon>Methanobacteriota</taxon>
        <taxon>Stenosarchaea group</taxon>
        <taxon>Halobacteria</taxon>
        <taxon>Halobacteriales</taxon>
        <taxon>Natrialbaceae</taxon>
        <taxon>Natronosalvus</taxon>
    </lineage>
</organism>
<feature type="transmembrane region" description="Helical" evidence="1">
    <location>
        <begin position="286"/>
        <end position="306"/>
    </location>
</feature>
<comment type="caution">
    <text evidence="2">The sequence shown here is derived from an EMBL/GenBank/DDBJ whole genome shotgun (WGS) entry which is preliminary data.</text>
</comment>
<evidence type="ECO:0000313" key="3">
    <source>
        <dbReference type="Proteomes" id="UP001321047"/>
    </source>
</evidence>
<keyword evidence="1" id="KW-1133">Transmembrane helix</keyword>
<feature type="transmembrane region" description="Helical" evidence="1">
    <location>
        <begin position="312"/>
        <end position="340"/>
    </location>
</feature>
<feature type="transmembrane region" description="Helical" evidence="1">
    <location>
        <begin position="85"/>
        <end position="105"/>
    </location>
</feature>
<feature type="transmembrane region" description="Helical" evidence="1">
    <location>
        <begin position="347"/>
        <end position="364"/>
    </location>
</feature>
<feature type="transmembrane region" description="Helical" evidence="1">
    <location>
        <begin position="509"/>
        <end position="527"/>
    </location>
</feature>
<protein>
    <submittedName>
        <fullName evidence="2">Uncharacterized protein</fullName>
    </submittedName>
</protein>
<feature type="transmembrane region" description="Helical" evidence="1">
    <location>
        <begin position="370"/>
        <end position="387"/>
    </location>
</feature>